<keyword evidence="1" id="KW-1133">Transmembrane helix</keyword>
<protein>
    <submittedName>
        <fullName evidence="2">Uncharacterized protein</fullName>
    </submittedName>
</protein>
<evidence type="ECO:0000313" key="2">
    <source>
        <dbReference type="EMBL" id="QQK88305.1"/>
    </source>
</evidence>
<sequence length="113" mass="12942">MELFSLVVNLTLIILLVVYIRTIRNRKPRPISTIGFIAKVPLRDESRDSYIIEEKHCSWRLGLGSCGRVATSLSLKYIGDMLVITQTCEDGDYKEFHYKLSDIIGRVTISYKS</sequence>
<evidence type="ECO:0000256" key="1">
    <source>
        <dbReference type="SAM" id="Phobius"/>
    </source>
</evidence>
<dbReference type="EMBL" id="MW358928">
    <property type="protein sequence ID" value="QQK88305.1"/>
    <property type="molecule type" value="Genomic_DNA"/>
</dbReference>
<keyword evidence="1" id="KW-0472">Membrane</keyword>
<dbReference type="Proteomes" id="UP000595268">
    <property type="component" value="Segment"/>
</dbReference>
<proteinExistence type="predicted"/>
<keyword evidence="3" id="KW-1185">Reference proteome</keyword>
<reference evidence="2 3" key="1">
    <citation type="submission" date="2020-12" db="EMBL/GenBank/DDBJ databases">
        <authorList>
            <person name="Rakov C."/>
            <person name="Alkalay-Oren S."/>
            <person name="Coppenhagen-Glazer S."/>
            <person name="Hazan R."/>
        </authorList>
    </citation>
    <scope>NUCLEOTIDE SEQUENCE [LARGE SCALE GENOMIC DNA]</scope>
</reference>
<feature type="transmembrane region" description="Helical" evidence="1">
    <location>
        <begin position="6"/>
        <end position="23"/>
    </location>
</feature>
<keyword evidence="1" id="KW-0812">Transmembrane</keyword>
<evidence type="ECO:0000313" key="3">
    <source>
        <dbReference type="Proteomes" id="UP000595268"/>
    </source>
</evidence>
<organism evidence="2 3">
    <name type="scientific">Providencia phage PSTRCR_120</name>
    <dbReference type="NCBI Taxonomy" id="2800826"/>
    <lineage>
        <taxon>Viruses</taxon>
        <taxon>Duplodnaviria</taxon>
        <taxon>Heunggongvirae</taxon>
        <taxon>Uroviricota</taxon>
        <taxon>Caudoviricetes</taxon>
        <taxon>Autographivirales</taxon>
        <taxon>Autotranscriptaviridae</taxon>
        <taxon>Studiervirinae</taxon>
        <taxon>Solymavirus</taxon>
        <taxon>Solymavirus PSTRCR120</taxon>
    </lineage>
</organism>
<name>A0A7T6ZM98_9CAUD</name>
<accession>A0A7T6ZM98</accession>
<dbReference type="InterPro" id="IPR058006">
    <property type="entry name" value="1.05"/>
</dbReference>
<dbReference type="Pfam" id="PF25755">
    <property type="entry name" value="Phage_T3_1_05"/>
    <property type="match status" value="1"/>
</dbReference>